<dbReference type="AlphaFoldDB" id="A0ABD6ELT2"/>
<accession>A0ABD6ELT2</accession>
<reference evidence="2 3" key="1">
    <citation type="submission" date="2024-08" db="EMBL/GenBank/DDBJ databases">
        <title>Gnathostoma spinigerum genome.</title>
        <authorList>
            <person name="Gonzalez-Bertolin B."/>
            <person name="Monzon S."/>
            <person name="Zaballos A."/>
            <person name="Jimenez P."/>
            <person name="Dekumyoy P."/>
            <person name="Varona S."/>
            <person name="Cuesta I."/>
            <person name="Sumanam S."/>
            <person name="Adisakwattana P."/>
            <person name="Gasser R.B."/>
            <person name="Hernandez-Gonzalez A."/>
            <person name="Young N.D."/>
            <person name="Perteguer M.J."/>
        </authorList>
    </citation>
    <scope>NUCLEOTIDE SEQUENCE [LARGE SCALE GENOMIC DNA]</scope>
    <source>
        <strain evidence="2">AL3</strain>
        <tissue evidence="2">Liver</tissue>
    </source>
</reference>
<comment type="caution">
    <text evidence="2">The sequence shown here is derived from an EMBL/GenBank/DDBJ whole genome shotgun (WGS) entry which is preliminary data.</text>
</comment>
<organism evidence="2 3">
    <name type="scientific">Gnathostoma spinigerum</name>
    <dbReference type="NCBI Taxonomy" id="75299"/>
    <lineage>
        <taxon>Eukaryota</taxon>
        <taxon>Metazoa</taxon>
        <taxon>Ecdysozoa</taxon>
        <taxon>Nematoda</taxon>
        <taxon>Chromadorea</taxon>
        <taxon>Rhabditida</taxon>
        <taxon>Spirurina</taxon>
        <taxon>Gnathostomatomorpha</taxon>
        <taxon>Gnathostomatoidea</taxon>
        <taxon>Gnathostomatidae</taxon>
        <taxon>Gnathostoma</taxon>
    </lineage>
</organism>
<sequence length="117" mass="14055">MLRRIQQPQQSVNPRNPRHNFRKAKPKDAHYALAPVLKGKSEKWKLLEAKTPTTYTADNIHLLKMFNHREAKRTGREQLTKYGYIFRKRQYKRRPKNKPGEILVAQLTRFYKQQLAR</sequence>
<feature type="region of interest" description="Disordered" evidence="1">
    <location>
        <begin position="1"/>
        <end position="27"/>
    </location>
</feature>
<keyword evidence="3" id="KW-1185">Reference proteome</keyword>
<name>A0ABD6ELT2_9BILA</name>
<feature type="compositionally biased region" description="Basic residues" evidence="1">
    <location>
        <begin position="16"/>
        <end position="25"/>
    </location>
</feature>
<gene>
    <name evidence="2" type="ORF">AB6A40_003944</name>
</gene>
<protein>
    <submittedName>
        <fullName evidence="2">Uncharacterized protein</fullName>
    </submittedName>
</protein>
<evidence type="ECO:0000313" key="3">
    <source>
        <dbReference type="Proteomes" id="UP001608902"/>
    </source>
</evidence>
<dbReference type="Proteomes" id="UP001608902">
    <property type="component" value="Unassembled WGS sequence"/>
</dbReference>
<evidence type="ECO:0000256" key="1">
    <source>
        <dbReference type="SAM" id="MobiDB-lite"/>
    </source>
</evidence>
<proteinExistence type="predicted"/>
<feature type="compositionally biased region" description="Polar residues" evidence="1">
    <location>
        <begin position="1"/>
        <end position="14"/>
    </location>
</feature>
<evidence type="ECO:0000313" key="2">
    <source>
        <dbReference type="EMBL" id="MFH4977235.1"/>
    </source>
</evidence>
<dbReference type="EMBL" id="JBGFUD010002158">
    <property type="protein sequence ID" value="MFH4977235.1"/>
    <property type="molecule type" value="Genomic_DNA"/>
</dbReference>